<dbReference type="AlphaFoldDB" id="A0AAN9F8N0"/>
<evidence type="ECO:0000313" key="2">
    <source>
        <dbReference type="EMBL" id="KAK7267243.1"/>
    </source>
</evidence>
<feature type="region of interest" description="Disordered" evidence="1">
    <location>
        <begin position="1"/>
        <end position="30"/>
    </location>
</feature>
<evidence type="ECO:0000256" key="1">
    <source>
        <dbReference type="SAM" id="MobiDB-lite"/>
    </source>
</evidence>
<reference evidence="2 3" key="1">
    <citation type="submission" date="2024-01" db="EMBL/GenBank/DDBJ databases">
        <title>The genomes of 5 underutilized Papilionoideae crops provide insights into root nodulation and disease resistanc.</title>
        <authorList>
            <person name="Yuan L."/>
        </authorList>
    </citation>
    <scope>NUCLEOTIDE SEQUENCE [LARGE SCALE GENOMIC DNA]</scope>
    <source>
        <strain evidence="2">ZHUSHIDOU_FW_LH</strain>
        <tissue evidence="2">Leaf</tissue>
    </source>
</reference>
<protein>
    <submittedName>
        <fullName evidence="2">Uncharacterized protein</fullName>
    </submittedName>
</protein>
<name>A0AAN9F8N0_CROPI</name>
<organism evidence="2 3">
    <name type="scientific">Crotalaria pallida</name>
    <name type="common">Smooth rattlebox</name>
    <name type="synonym">Crotalaria striata</name>
    <dbReference type="NCBI Taxonomy" id="3830"/>
    <lineage>
        <taxon>Eukaryota</taxon>
        <taxon>Viridiplantae</taxon>
        <taxon>Streptophyta</taxon>
        <taxon>Embryophyta</taxon>
        <taxon>Tracheophyta</taxon>
        <taxon>Spermatophyta</taxon>
        <taxon>Magnoliopsida</taxon>
        <taxon>eudicotyledons</taxon>
        <taxon>Gunneridae</taxon>
        <taxon>Pentapetalae</taxon>
        <taxon>rosids</taxon>
        <taxon>fabids</taxon>
        <taxon>Fabales</taxon>
        <taxon>Fabaceae</taxon>
        <taxon>Papilionoideae</taxon>
        <taxon>50 kb inversion clade</taxon>
        <taxon>genistoids sensu lato</taxon>
        <taxon>core genistoids</taxon>
        <taxon>Crotalarieae</taxon>
        <taxon>Crotalaria</taxon>
    </lineage>
</organism>
<gene>
    <name evidence="2" type="ORF">RIF29_19910</name>
</gene>
<sequence length="140" mass="15812">MARKKGRPPKSPSSSSKSDQHDRSDPLDPLALDWETLDDIDFASLKPDQTKKMLLALEVMKNKLKQHDDSNSVGGQKEGIPVNPTADSPRQMIIENNTHPQQPKGVEKQPNCFATKSQWQPNVSALQETQWSQETFFRTE</sequence>
<keyword evidence="3" id="KW-1185">Reference proteome</keyword>
<proteinExistence type="predicted"/>
<feature type="region of interest" description="Disordered" evidence="1">
    <location>
        <begin position="66"/>
        <end position="88"/>
    </location>
</feature>
<evidence type="ECO:0000313" key="3">
    <source>
        <dbReference type="Proteomes" id="UP001372338"/>
    </source>
</evidence>
<accession>A0AAN9F8N0</accession>
<comment type="caution">
    <text evidence="2">The sequence shown here is derived from an EMBL/GenBank/DDBJ whole genome shotgun (WGS) entry which is preliminary data.</text>
</comment>
<dbReference type="Proteomes" id="UP001372338">
    <property type="component" value="Unassembled WGS sequence"/>
</dbReference>
<dbReference type="EMBL" id="JAYWIO010000004">
    <property type="protein sequence ID" value="KAK7267243.1"/>
    <property type="molecule type" value="Genomic_DNA"/>
</dbReference>